<dbReference type="OMA" id="PHEYIFI"/>
<gene>
    <name evidence="4" type="ORF">M0811_11635</name>
</gene>
<keyword evidence="5" id="KW-1185">Reference proteome</keyword>
<comment type="caution">
    <text evidence="4">The sequence shown here is derived from an EMBL/GenBank/DDBJ whole genome shotgun (WGS) entry which is preliminary data.</text>
</comment>
<reference evidence="4" key="1">
    <citation type="submission" date="2022-10" db="EMBL/GenBank/DDBJ databases">
        <title>Novel sulphate-reducing endosymbionts in the free-living metamonad Anaeramoeba.</title>
        <authorList>
            <person name="Jerlstrom-Hultqvist J."/>
            <person name="Cepicka I."/>
            <person name="Gallot-Lavallee L."/>
            <person name="Salas-Leiva D."/>
            <person name="Curtis B.A."/>
            <person name="Zahonova K."/>
            <person name="Pipaliya S."/>
            <person name="Dacks J."/>
            <person name="Roger A.J."/>
        </authorList>
    </citation>
    <scope>NUCLEOTIDE SEQUENCE</scope>
    <source>
        <strain evidence="4">BMAN</strain>
    </source>
</reference>
<dbReference type="Pfam" id="PF00112">
    <property type="entry name" value="Peptidase_C1"/>
    <property type="match status" value="1"/>
</dbReference>
<evidence type="ECO:0000256" key="2">
    <source>
        <dbReference type="SAM" id="SignalP"/>
    </source>
</evidence>
<sequence>MINFLLYFCLFSIIFSLPVNFDWRNINGISYLTAIRQQHLPQCGSCWAFRSKRNNTEPDIYLSPQHLLNCAPSVGTCYGGYVWLLMPWIQKNGIVDETCSPYQAIDKECTPINTCKQCFGFNKNCTVIENPTKYYISDWGQLNGEEEMMNEIYKNGPIVCGIACPEALDNWDQGDEIFYDKTGANSLEHWISVVGWGHDDESNLDYWIIRNSWGSQWNKNMVDF</sequence>
<dbReference type="OrthoDB" id="190265at2759"/>
<evidence type="ECO:0000259" key="3">
    <source>
        <dbReference type="SMART" id="SM00645"/>
    </source>
</evidence>
<dbReference type="AlphaFoldDB" id="A0A9Q0R6V4"/>
<dbReference type="InterPro" id="IPR038765">
    <property type="entry name" value="Papain-like_cys_pep_sf"/>
</dbReference>
<dbReference type="Proteomes" id="UP001149090">
    <property type="component" value="Unassembled WGS sequence"/>
</dbReference>
<feature type="domain" description="Peptidase C1A papain C-terminal" evidence="3">
    <location>
        <begin position="17"/>
        <end position="224"/>
    </location>
</feature>
<evidence type="ECO:0000313" key="5">
    <source>
        <dbReference type="Proteomes" id="UP001149090"/>
    </source>
</evidence>
<organism evidence="4 5">
    <name type="scientific">Anaeramoeba ignava</name>
    <name type="common">Anaerobic marine amoeba</name>
    <dbReference type="NCBI Taxonomy" id="1746090"/>
    <lineage>
        <taxon>Eukaryota</taxon>
        <taxon>Metamonada</taxon>
        <taxon>Anaeramoebidae</taxon>
        <taxon>Anaeramoeba</taxon>
    </lineage>
</organism>
<evidence type="ECO:0000256" key="1">
    <source>
        <dbReference type="ARBA" id="ARBA00008455"/>
    </source>
</evidence>
<comment type="similarity">
    <text evidence="1">Belongs to the peptidase C1 family.</text>
</comment>
<dbReference type="GO" id="GO:0008234">
    <property type="term" value="F:cysteine-type peptidase activity"/>
    <property type="evidence" value="ECO:0007669"/>
    <property type="project" value="InterPro"/>
</dbReference>
<evidence type="ECO:0000313" key="4">
    <source>
        <dbReference type="EMBL" id="KAJ5069462.1"/>
    </source>
</evidence>
<dbReference type="SMART" id="SM00645">
    <property type="entry name" value="Pept_C1"/>
    <property type="match status" value="1"/>
</dbReference>
<protein>
    <recommendedName>
        <fullName evidence="3">Peptidase C1A papain C-terminal domain-containing protein</fullName>
    </recommendedName>
</protein>
<feature type="chain" id="PRO_5040404839" description="Peptidase C1A papain C-terminal domain-containing protein" evidence="2">
    <location>
        <begin position="17"/>
        <end position="224"/>
    </location>
</feature>
<keyword evidence="2" id="KW-0732">Signal</keyword>
<accession>A0A9Q0R6V4</accession>
<dbReference type="Gene3D" id="3.90.70.10">
    <property type="entry name" value="Cysteine proteinases"/>
    <property type="match status" value="1"/>
</dbReference>
<proteinExistence type="inferred from homology"/>
<dbReference type="GO" id="GO:0006508">
    <property type="term" value="P:proteolysis"/>
    <property type="evidence" value="ECO:0007669"/>
    <property type="project" value="InterPro"/>
</dbReference>
<dbReference type="SUPFAM" id="SSF54001">
    <property type="entry name" value="Cysteine proteinases"/>
    <property type="match status" value="1"/>
</dbReference>
<feature type="signal peptide" evidence="2">
    <location>
        <begin position="1"/>
        <end position="16"/>
    </location>
</feature>
<dbReference type="InterPro" id="IPR000668">
    <property type="entry name" value="Peptidase_C1A_C"/>
</dbReference>
<dbReference type="InterPro" id="IPR013128">
    <property type="entry name" value="Peptidase_C1A"/>
</dbReference>
<dbReference type="PRINTS" id="PR00705">
    <property type="entry name" value="PAPAIN"/>
</dbReference>
<dbReference type="EMBL" id="JAPDFW010000104">
    <property type="protein sequence ID" value="KAJ5069462.1"/>
    <property type="molecule type" value="Genomic_DNA"/>
</dbReference>
<name>A0A9Q0R6V4_ANAIG</name>
<dbReference type="PANTHER" id="PTHR12411">
    <property type="entry name" value="CYSTEINE PROTEASE FAMILY C1-RELATED"/>
    <property type="match status" value="1"/>
</dbReference>